<feature type="region of interest" description="Disordered" evidence="1">
    <location>
        <begin position="1"/>
        <end position="50"/>
    </location>
</feature>
<feature type="compositionally biased region" description="Polar residues" evidence="1">
    <location>
        <begin position="131"/>
        <end position="141"/>
    </location>
</feature>
<gene>
    <name evidence="2" type="ORF">AYL99_09746</name>
</gene>
<reference evidence="2 3" key="1">
    <citation type="submission" date="2016-04" db="EMBL/GenBank/DDBJ databases">
        <title>Draft genome of Fonsecaea erecta CBS 125763.</title>
        <authorList>
            <person name="Weiss V.A."/>
            <person name="Vicente V.A."/>
            <person name="Raittz R.T."/>
            <person name="Moreno L.F."/>
            <person name="De Souza E.M."/>
            <person name="Pedrosa F.O."/>
            <person name="Steffens M.B."/>
            <person name="Faoro H."/>
            <person name="Tadra-Sfeir M.Z."/>
            <person name="Najafzadeh M.J."/>
            <person name="Felipe M.S."/>
            <person name="Teixeira M."/>
            <person name="Sun J."/>
            <person name="Xi L."/>
            <person name="Gomes R."/>
            <person name="De Azevedo C.M."/>
            <person name="Salgado C.G."/>
            <person name="Da Silva M.B."/>
            <person name="Nascimento M.F."/>
            <person name="Queiroz-Telles F."/>
            <person name="Attili D.S."/>
            <person name="Gorbushina A."/>
        </authorList>
    </citation>
    <scope>NUCLEOTIDE SEQUENCE [LARGE SCALE GENOMIC DNA]</scope>
    <source>
        <strain evidence="2 3">CBS 125763</strain>
    </source>
</reference>
<organism evidence="2 3">
    <name type="scientific">Fonsecaea erecta</name>
    <dbReference type="NCBI Taxonomy" id="1367422"/>
    <lineage>
        <taxon>Eukaryota</taxon>
        <taxon>Fungi</taxon>
        <taxon>Dikarya</taxon>
        <taxon>Ascomycota</taxon>
        <taxon>Pezizomycotina</taxon>
        <taxon>Eurotiomycetes</taxon>
        <taxon>Chaetothyriomycetidae</taxon>
        <taxon>Chaetothyriales</taxon>
        <taxon>Herpotrichiellaceae</taxon>
        <taxon>Fonsecaea</taxon>
    </lineage>
</organism>
<dbReference type="EMBL" id="LVYI01000009">
    <property type="protein sequence ID" value="OAP56567.1"/>
    <property type="molecule type" value="Genomic_DNA"/>
</dbReference>
<feature type="region of interest" description="Disordered" evidence="1">
    <location>
        <begin position="67"/>
        <end position="146"/>
    </location>
</feature>
<protein>
    <submittedName>
        <fullName evidence="2">Uncharacterized protein</fullName>
    </submittedName>
</protein>
<feature type="compositionally biased region" description="Polar residues" evidence="1">
    <location>
        <begin position="17"/>
        <end position="30"/>
    </location>
</feature>
<evidence type="ECO:0000313" key="3">
    <source>
        <dbReference type="Proteomes" id="UP000078343"/>
    </source>
</evidence>
<keyword evidence="3" id="KW-1185">Reference proteome</keyword>
<evidence type="ECO:0000313" key="2">
    <source>
        <dbReference type="EMBL" id="OAP56567.1"/>
    </source>
</evidence>
<evidence type="ECO:0000256" key="1">
    <source>
        <dbReference type="SAM" id="MobiDB-lite"/>
    </source>
</evidence>
<proteinExistence type="predicted"/>
<dbReference type="Proteomes" id="UP000078343">
    <property type="component" value="Unassembled WGS sequence"/>
</dbReference>
<name>A0A178Z9W8_9EURO</name>
<feature type="compositionally biased region" description="Acidic residues" evidence="1">
    <location>
        <begin position="94"/>
        <end position="125"/>
    </location>
</feature>
<accession>A0A178Z9W8</accession>
<comment type="caution">
    <text evidence="2">The sequence shown here is derived from an EMBL/GenBank/DDBJ whole genome shotgun (WGS) entry which is preliminary data.</text>
</comment>
<dbReference type="AlphaFoldDB" id="A0A178Z9W8"/>
<sequence>MSHYQNKQHEDSGWGNGSPNFSGNSHNSYDAESYAADCDEDGDYGEDHSQYNSINLDMAITGIEHLVVDGDGDGNGGHDFNETNEDDFNKTNEDDFNETNEDDFNETNEDDFNETNEDDFNETNEDDYKNKSSNHGASYQTRGEKHPHPDIIHVLVMRALAEIE</sequence>
<dbReference type="RefSeq" id="XP_018689934.1">
    <property type="nucleotide sequence ID" value="XM_018841253.1"/>
</dbReference>
<dbReference type="GeneID" id="30013914"/>